<dbReference type="Proteomes" id="UP000451471">
    <property type="component" value="Unassembled WGS sequence"/>
</dbReference>
<accession>A0A6B0GPM4</accession>
<evidence type="ECO:0000313" key="3">
    <source>
        <dbReference type="Proteomes" id="UP000451471"/>
    </source>
</evidence>
<sequence>MRSLIPTLVVASLLLLAGCVGSPVESSEPTTQVTTERAHTPSQPDRPSSVNSESVAAYANQTETYRIYSEATADGASDVEVTCAATTVGFTGDDGYAVVACSGTVHHGSSTERVDTTVAYRVSTSDETRIDRVSTHDDGSDNERRFRVYNFGDDRRSLAVTVTPADGGAGNASTVYEYRLDGESGAATTGLVLDSSTDRYDVTVTAGGSSRLSTRWTTTDGVEGDGPVGVVVVAPDGELVWGTAPA</sequence>
<protein>
    <submittedName>
        <fullName evidence="2">Uncharacterized protein</fullName>
    </submittedName>
</protein>
<evidence type="ECO:0000256" key="1">
    <source>
        <dbReference type="SAM" id="MobiDB-lite"/>
    </source>
</evidence>
<feature type="region of interest" description="Disordered" evidence="1">
    <location>
        <begin position="23"/>
        <end position="54"/>
    </location>
</feature>
<dbReference type="PROSITE" id="PS51257">
    <property type="entry name" value="PROKAR_LIPOPROTEIN"/>
    <property type="match status" value="1"/>
</dbReference>
<keyword evidence="3" id="KW-1185">Reference proteome</keyword>
<name>A0A6B0GPM4_9EURY</name>
<evidence type="ECO:0000313" key="2">
    <source>
        <dbReference type="EMBL" id="MWG33578.1"/>
    </source>
</evidence>
<reference evidence="2 3" key="1">
    <citation type="submission" date="2019-12" db="EMBL/GenBank/DDBJ databases">
        <title>Halocatena pleomorpha gen. nov. sp. nov., an extremely halophilic archaeon of family Halobacteriaceae isolated from saltpan soil.</title>
        <authorList>
            <person name="Pal Y."/>
            <person name="Verma A."/>
            <person name="Krishnamurthi S."/>
            <person name="Kumar P."/>
        </authorList>
    </citation>
    <scope>NUCLEOTIDE SEQUENCE [LARGE SCALE GENOMIC DNA]</scope>
    <source>
        <strain evidence="2 3">JCM 16495</strain>
    </source>
</reference>
<organism evidence="2 3">
    <name type="scientific">Halomarina oriensis</name>
    <dbReference type="NCBI Taxonomy" id="671145"/>
    <lineage>
        <taxon>Archaea</taxon>
        <taxon>Methanobacteriati</taxon>
        <taxon>Methanobacteriota</taxon>
        <taxon>Stenosarchaea group</taxon>
        <taxon>Halobacteria</taxon>
        <taxon>Halobacteriales</taxon>
        <taxon>Natronomonadaceae</taxon>
        <taxon>Halomarina</taxon>
    </lineage>
</organism>
<proteinExistence type="predicted"/>
<dbReference type="AlphaFoldDB" id="A0A6B0GPM4"/>
<comment type="caution">
    <text evidence="2">The sequence shown here is derived from an EMBL/GenBank/DDBJ whole genome shotgun (WGS) entry which is preliminary data.</text>
</comment>
<dbReference type="EMBL" id="WSZK01000008">
    <property type="protein sequence ID" value="MWG33578.1"/>
    <property type="molecule type" value="Genomic_DNA"/>
</dbReference>
<gene>
    <name evidence="2" type="ORF">GQS65_03570</name>
</gene>
<dbReference type="RefSeq" id="WP_158203302.1">
    <property type="nucleotide sequence ID" value="NZ_WSZK01000008.1"/>
</dbReference>
<feature type="compositionally biased region" description="Polar residues" evidence="1">
    <location>
        <begin position="24"/>
        <end position="54"/>
    </location>
</feature>